<accession>A0A9X3SB01</accession>
<dbReference type="InterPro" id="IPR002645">
    <property type="entry name" value="STAS_dom"/>
</dbReference>
<dbReference type="PANTHER" id="PTHR33495">
    <property type="entry name" value="ANTI-SIGMA FACTOR ANTAGONIST TM_1081-RELATED-RELATED"/>
    <property type="match status" value="1"/>
</dbReference>
<gene>
    <name evidence="4" type="ORF">OJ997_22420</name>
</gene>
<evidence type="ECO:0000256" key="1">
    <source>
        <dbReference type="ARBA" id="ARBA00009013"/>
    </source>
</evidence>
<dbReference type="InterPro" id="IPR003658">
    <property type="entry name" value="Anti-sigma_ant"/>
</dbReference>
<dbReference type="NCBIfam" id="TIGR00377">
    <property type="entry name" value="ant_ant_sig"/>
    <property type="match status" value="1"/>
</dbReference>
<sequence length="112" mass="11493">MAEIITEPLGPGTAVVAVDGEVTFSNVAALDHQITVALAEATNLVVDLTAVTFIDSSGLSTLLTASARAREGGGTVALVVAQDEPPSIFRFRGVDRLLALYPSREAALAALS</sequence>
<dbReference type="PROSITE" id="PS50801">
    <property type="entry name" value="STAS"/>
    <property type="match status" value="1"/>
</dbReference>
<evidence type="ECO:0000259" key="3">
    <source>
        <dbReference type="PROSITE" id="PS50801"/>
    </source>
</evidence>
<keyword evidence="5" id="KW-1185">Reference proteome</keyword>
<dbReference type="RefSeq" id="WP_270027465.1">
    <property type="nucleotide sequence ID" value="NZ_JAPDDP010000046.1"/>
</dbReference>
<dbReference type="Pfam" id="PF01740">
    <property type="entry name" value="STAS"/>
    <property type="match status" value="1"/>
</dbReference>
<dbReference type="PANTHER" id="PTHR33495:SF2">
    <property type="entry name" value="ANTI-SIGMA FACTOR ANTAGONIST TM_1081-RELATED"/>
    <property type="match status" value="1"/>
</dbReference>
<dbReference type="CDD" id="cd07043">
    <property type="entry name" value="STAS_anti-anti-sigma_factors"/>
    <property type="match status" value="1"/>
</dbReference>
<organism evidence="4 5">
    <name type="scientific">Solirubrobacter phytolaccae</name>
    <dbReference type="NCBI Taxonomy" id="1404360"/>
    <lineage>
        <taxon>Bacteria</taxon>
        <taxon>Bacillati</taxon>
        <taxon>Actinomycetota</taxon>
        <taxon>Thermoleophilia</taxon>
        <taxon>Solirubrobacterales</taxon>
        <taxon>Solirubrobacteraceae</taxon>
        <taxon>Solirubrobacter</taxon>
    </lineage>
</organism>
<dbReference type="InterPro" id="IPR036513">
    <property type="entry name" value="STAS_dom_sf"/>
</dbReference>
<evidence type="ECO:0000313" key="4">
    <source>
        <dbReference type="EMBL" id="MDA0183081.1"/>
    </source>
</evidence>
<dbReference type="GO" id="GO:0043856">
    <property type="term" value="F:anti-sigma factor antagonist activity"/>
    <property type="evidence" value="ECO:0007669"/>
    <property type="project" value="InterPro"/>
</dbReference>
<proteinExistence type="inferred from homology"/>
<evidence type="ECO:0000256" key="2">
    <source>
        <dbReference type="RuleBase" id="RU003749"/>
    </source>
</evidence>
<reference evidence="4" key="1">
    <citation type="submission" date="2022-10" db="EMBL/GenBank/DDBJ databases">
        <title>The WGS of Solirubrobacter phytolaccae KCTC 29190.</title>
        <authorList>
            <person name="Jiang Z."/>
        </authorList>
    </citation>
    <scope>NUCLEOTIDE SEQUENCE</scope>
    <source>
        <strain evidence="4">KCTC 29190</strain>
    </source>
</reference>
<protein>
    <recommendedName>
        <fullName evidence="2">Anti-sigma factor antagonist</fullName>
    </recommendedName>
</protein>
<dbReference type="Proteomes" id="UP001147653">
    <property type="component" value="Unassembled WGS sequence"/>
</dbReference>
<dbReference type="AlphaFoldDB" id="A0A9X3SB01"/>
<name>A0A9X3SB01_9ACTN</name>
<dbReference type="EMBL" id="JAPDDP010000046">
    <property type="protein sequence ID" value="MDA0183081.1"/>
    <property type="molecule type" value="Genomic_DNA"/>
</dbReference>
<dbReference type="Gene3D" id="3.30.750.24">
    <property type="entry name" value="STAS domain"/>
    <property type="match status" value="1"/>
</dbReference>
<dbReference type="SUPFAM" id="SSF52091">
    <property type="entry name" value="SpoIIaa-like"/>
    <property type="match status" value="1"/>
</dbReference>
<evidence type="ECO:0000313" key="5">
    <source>
        <dbReference type="Proteomes" id="UP001147653"/>
    </source>
</evidence>
<comment type="caution">
    <text evidence="4">The sequence shown here is derived from an EMBL/GenBank/DDBJ whole genome shotgun (WGS) entry which is preliminary data.</text>
</comment>
<feature type="domain" description="STAS" evidence="3">
    <location>
        <begin position="11"/>
        <end position="111"/>
    </location>
</feature>
<comment type="similarity">
    <text evidence="1 2">Belongs to the anti-sigma-factor antagonist family.</text>
</comment>